<evidence type="ECO:0000313" key="5">
    <source>
        <dbReference type="Proteomes" id="UP000727654"/>
    </source>
</evidence>
<dbReference type="Gene3D" id="3.40.50.720">
    <property type="entry name" value="NAD(P)-binding Rossmann-like Domain"/>
    <property type="match status" value="1"/>
</dbReference>
<sequence length="285" mass="29844">MSTPKAVPPQHQERQPGLESPMHPKPDSGAGNYVGSGRLAGKVALVTGGDSGIGRAVAVAFAREGADVAIAYLNEHGDARETVRLVEDAGRKCVPLAGDLADASHAEAVAARVVDAYGRLDILVNNAAEQHPKPSLEEVEAGQVEATFRTNVFAMFHLTRALLPHLKKGAAILNTTSVTAYRGSPHLLDYSATKGAIVSFTRSLALQVVKRGIRVNGVAPGPIWTPLIPSTFTAEEVAEFGKKTPMGRPGQPFEVAAGFVFLASDAASYITGQILHINGGEVVNG</sequence>
<protein>
    <submittedName>
        <fullName evidence="4">General stress protein 39</fullName>
        <ecNumber evidence="4">1.-.-.-</ecNumber>
    </submittedName>
</protein>
<comment type="caution">
    <text evidence="4">The sequence shown here is derived from an EMBL/GenBank/DDBJ whole genome shotgun (WGS) entry which is preliminary data.</text>
</comment>
<reference evidence="4 5" key="1">
    <citation type="submission" date="2021-08" db="EMBL/GenBank/DDBJ databases">
        <authorList>
            <person name="Peeters C."/>
        </authorList>
    </citation>
    <scope>NUCLEOTIDE SEQUENCE [LARGE SCALE GENOMIC DNA]</scope>
    <source>
        <strain evidence="4 5">LMG 23992</strain>
    </source>
</reference>
<dbReference type="InterPro" id="IPR020904">
    <property type="entry name" value="Sc_DH/Rdtase_CS"/>
</dbReference>
<dbReference type="PROSITE" id="PS00061">
    <property type="entry name" value="ADH_SHORT"/>
    <property type="match status" value="1"/>
</dbReference>
<dbReference type="RefSeq" id="WP_224078497.1">
    <property type="nucleotide sequence ID" value="NZ_CAJZAI010000002.1"/>
</dbReference>
<dbReference type="EMBL" id="CAJZAI010000002">
    <property type="protein sequence ID" value="CAG9167412.1"/>
    <property type="molecule type" value="Genomic_DNA"/>
</dbReference>
<evidence type="ECO:0000256" key="1">
    <source>
        <dbReference type="ARBA" id="ARBA00006484"/>
    </source>
</evidence>
<dbReference type="NCBIfam" id="NF005214">
    <property type="entry name" value="PRK06701.1"/>
    <property type="match status" value="1"/>
</dbReference>
<dbReference type="Pfam" id="PF13561">
    <property type="entry name" value="adh_short_C2"/>
    <property type="match status" value="1"/>
</dbReference>
<evidence type="ECO:0000256" key="2">
    <source>
        <dbReference type="ARBA" id="ARBA00023002"/>
    </source>
</evidence>
<evidence type="ECO:0000256" key="3">
    <source>
        <dbReference type="SAM" id="MobiDB-lite"/>
    </source>
</evidence>
<gene>
    <name evidence="4" type="primary">ydaD</name>
    <name evidence="4" type="ORF">LMG23992_00803</name>
</gene>
<dbReference type="PANTHER" id="PTHR48107:SF16">
    <property type="entry name" value="NADPH-DEPENDENT ALDEHYDE REDUCTASE 1, CHLOROPLASTIC"/>
    <property type="match status" value="1"/>
</dbReference>
<dbReference type="EC" id="1.-.-.-" evidence="4"/>
<feature type="compositionally biased region" description="Basic and acidic residues" evidence="3">
    <location>
        <begin position="11"/>
        <end position="26"/>
    </location>
</feature>
<dbReference type="InterPro" id="IPR036291">
    <property type="entry name" value="NAD(P)-bd_dom_sf"/>
</dbReference>
<dbReference type="PRINTS" id="PR00081">
    <property type="entry name" value="GDHRDH"/>
</dbReference>
<keyword evidence="5" id="KW-1185">Reference proteome</keyword>
<dbReference type="GO" id="GO:0016491">
    <property type="term" value="F:oxidoreductase activity"/>
    <property type="evidence" value="ECO:0007669"/>
    <property type="project" value="UniProtKB-KW"/>
</dbReference>
<keyword evidence="2 4" id="KW-0560">Oxidoreductase</keyword>
<dbReference type="InterPro" id="IPR002347">
    <property type="entry name" value="SDR_fam"/>
</dbReference>
<comment type="similarity">
    <text evidence="1">Belongs to the short-chain dehydrogenases/reductases (SDR) family.</text>
</comment>
<dbReference type="PANTHER" id="PTHR48107">
    <property type="entry name" value="NADPH-DEPENDENT ALDEHYDE REDUCTASE-LIKE PROTEIN, CHLOROPLASTIC-RELATED"/>
    <property type="match status" value="1"/>
</dbReference>
<proteinExistence type="inferred from homology"/>
<feature type="region of interest" description="Disordered" evidence="3">
    <location>
        <begin position="1"/>
        <end position="33"/>
    </location>
</feature>
<name>A0ABM8WJ80_9BURK</name>
<dbReference type="PRINTS" id="PR00080">
    <property type="entry name" value="SDRFAMILY"/>
</dbReference>
<organism evidence="4 5">
    <name type="scientific">Cupriavidus laharis</name>
    <dbReference type="NCBI Taxonomy" id="151654"/>
    <lineage>
        <taxon>Bacteria</taxon>
        <taxon>Pseudomonadati</taxon>
        <taxon>Pseudomonadota</taxon>
        <taxon>Betaproteobacteria</taxon>
        <taxon>Burkholderiales</taxon>
        <taxon>Burkholderiaceae</taxon>
        <taxon>Cupriavidus</taxon>
    </lineage>
</organism>
<dbReference type="CDD" id="cd05355">
    <property type="entry name" value="SDR_c1"/>
    <property type="match status" value="1"/>
</dbReference>
<dbReference type="Proteomes" id="UP000727654">
    <property type="component" value="Unassembled WGS sequence"/>
</dbReference>
<evidence type="ECO:0000313" key="4">
    <source>
        <dbReference type="EMBL" id="CAG9167412.1"/>
    </source>
</evidence>
<accession>A0ABM8WJ80</accession>
<dbReference type="SUPFAM" id="SSF51735">
    <property type="entry name" value="NAD(P)-binding Rossmann-fold domains"/>
    <property type="match status" value="1"/>
</dbReference>